<dbReference type="VEuPathDB" id="FungiDB:AeMF1_020285"/>
<dbReference type="Gene3D" id="3.30.200.20">
    <property type="entry name" value="Phosphorylase Kinase, domain 1"/>
    <property type="match status" value="1"/>
</dbReference>
<gene>
    <name evidence="4" type="ORF">Ae201684_013153</name>
</gene>
<keyword evidence="5" id="KW-1185">Reference proteome</keyword>
<keyword evidence="1" id="KW-0547">Nucleotide-binding</keyword>
<reference evidence="4 5" key="1">
    <citation type="submission" date="2019-07" db="EMBL/GenBank/DDBJ databases">
        <title>Genomics analysis of Aphanomyces spp. identifies a new class of oomycete effector associated with host adaptation.</title>
        <authorList>
            <person name="Gaulin E."/>
        </authorList>
    </citation>
    <scope>NUCLEOTIDE SEQUENCE [LARGE SCALE GENOMIC DNA]</scope>
    <source>
        <strain evidence="4 5">ATCC 201684</strain>
    </source>
</reference>
<protein>
    <recommendedName>
        <fullName evidence="3">Protein kinase domain-containing protein</fullName>
    </recommendedName>
</protein>
<evidence type="ECO:0000259" key="3">
    <source>
        <dbReference type="PROSITE" id="PS50011"/>
    </source>
</evidence>
<evidence type="ECO:0000256" key="1">
    <source>
        <dbReference type="ARBA" id="ARBA00022741"/>
    </source>
</evidence>
<dbReference type="GO" id="GO:0004672">
    <property type="term" value="F:protein kinase activity"/>
    <property type="evidence" value="ECO:0007669"/>
    <property type="project" value="InterPro"/>
</dbReference>
<evidence type="ECO:0000256" key="2">
    <source>
        <dbReference type="ARBA" id="ARBA00022840"/>
    </source>
</evidence>
<dbReference type="AlphaFoldDB" id="A0A6G0WP58"/>
<keyword evidence="2" id="KW-0067">ATP-binding</keyword>
<dbReference type="GO" id="GO:0005524">
    <property type="term" value="F:ATP binding"/>
    <property type="evidence" value="ECO:0007669"/>
    <property type="project" value="UniProtKB-KW"/>
</dbReference>
<evidence type="ECO:0000313" key="5">
    <source>
        <dbReference type="Proteomes" id="UP000481153"/>
    </source>
</evidence>
<dbReference type="Gene3D" id="1.10.510.10">
    <property type="entry name" value="Transferase(Phosphotransferase) domain 1"/>
    <property type="match status" value="1"/>
</dbReference>
<name>A0A6G0WP58_9STRA</name>
<dbReference type="InterPro" id="IPR000719">
    <property type="entry name" value="Prot_kinase_dom"/>
</dbReference>
<dbReference type="InterPro" id="IPR050117">
    <property type="entry name" value="MAPK"/>
</dbReference>
<accession>A0A6G0WP58</accession>
<proteinExistence type="predicted"/>
<dbReference type="InterPro" id="IPR011009">
    <property type="entry name" value="Kinase-like_dom_sf"/>
</dbReference>
<organism evidence="4 5">
    <name type="scientific">Aphanomyces euteiches</name>
    <dbReference type="NCBI Taxonomy" id="100861"/>
    <lineage>
        <taxon>Eukaryota</taxon>
        <taxon>Sar</taxon>
        <taxon>Stramenopiles</taxon>
        <taxon>Oomycota</taxon>
        <taxon>Saprolegniomycetes</taxon>
        <taxon>Saprolegniales</taxon>
        <taxon>Verrucalvaceae</taxon>
        <taxon>Aphanomyces</taxon>
    </lineage>
</organism>
<dbReference type="PANTHER" id="PTHR24055">
    <property type="entry name" value="MITOGEN-ACTIVATED PROTEIN KINASE"/>
    <property type="match status" value="1"/>
</dbReference>
<dbReference type="SUPFAM" id="SSF56112">
    <property type="entry name" value="Protein kinase-like (PK-like)"/>
    <property type="match status" value="1"/>
</dbReference>
<dbReference type="Proteomes" id="UP000481153">
    <property type="component" value="Unassembled WGS sequence"/>
</dbReference>
<feature type="domain" description="Protein kinase" evidence="3">
    <location>
        <begin position="27"/>
        <end position="134"/>
    </location>
</feature>
<dbReference type="PROSITE" id="PS50011">
    <property type="entry name" value="PROTEIN_KINASE_DOM"/>
    <property type="match status" value="1"/>
</dbReference>
<evidence type="ECO:0000313" key="4">
    <source>
        <dbReference type="EMBL" id="KAF0729176.1"/>
    </source>
</evidence>
<comment type="caution">
    <text evidence="4">The sequence shown here is derived from an EMBL/GenBank/DDBJ whole genome shotgun (WGS) entry which is preliminary data.</text>
</comment>
<dbReference type="Pfam" id="PF00069">
    <property type="entry name" value="Pkinase"/>
    <property type="match status" value="1"/>
</dbReference>
<dbReference type="EMBL" id="VJMJ01000167">
    <property type="protein sequence ID" value="KAF0729176.1"/>
    <property type="molecule type" value="Genomic_DNA"/>
</dbReference>
<sequence length="134" mass="15081">MREPTQAVGRRHDYHAHLGGIGHQVPHLVIRAIGHGAYVVSIATVDQTTGNAVVIKTIPKTSDDLVDAKRIVGEICLMRHLGPHIVQGLDYMRPPAIGKFEDTYIVTDLMETDLHRVIQWREHLDAQRIAYITY</sequence>